<sequence>MDALSRARCHVIACMTGPDHRAFVSQTGVVPRRMRKITRGSVVATPVPFPMFPARLLHCHS</sequence>
<evidence type="ECO:0000313" key="2">
    <source>
        <dbReference type="Proteomes" id="UP000277191"/>
    </source>
</evidence>
<dbReference type="Proteomes" id="UP000277191">
    <property type="component" value="Chromosome 3"/>
</dbReference>
<accession>A0A3Q9FC44</accession>
<organism evidence="1 2">
    <name type="scientific">Burkholderia cenocepacia</name>
    <dbReference type="NCBI Taxonomy" id="95486"/>
    <lineage>
        <taxon>Bacteria</taxon>
        <taxon>Pseudomonadati</taxon>
        <taxon>Pseudomonadota</taxon>
        <taxon>Betaproteobacteria</taxon>
        <taxon>Burkholderiales</taxon>
        <taxon>Burkholderiaceae</taxon>
        <taxon>Burkholderia</taxon>
        <taxon>Burkholderia cepacia complex</taxon>
    </lineage>
</organism>
<evidence type="ECO:0000313" key="1">
    <source>
        <dbReference type="EMBL" id="AZQ54076.1"/>
    </source>
</evidence>
<name>A0A3Q9FC44_9BURK</name>
<dbReference type="AlphaFoldDB" id="A0A3Q9FC44"/>
<gene>
    <name evidence="1" type="ORF">D5R55_24270</name>
</gene>
<dbReference type="EMBL" id="CP034547">
    <property type="protein sequence ID" value="AZQ54076.1"/>
    <property type="molecule type" value="Genomic_DNA"/>
</dbReference>
<protein>
    <submittedName>
        <fullName evidence="1">Uncharacterized protein</fullName>
    </submittedName>
</protein>
<reference evidence="1 2" key="1">
    <citation type="submission" date="2018-12" db="EMBL/GenBank/DDBJ databases">
        <title>Cadmium resistance mechanism in endophytic bacteria Burkholderia cenocepacia YG-3.</title>
        <authorList>
            <person name="Zhang X."/>
            <person name="Wang X."/>
            <person name="Zhu Y."/>
        </authorList>
    </citation>
    <scope>NUCLEOTIDE SEQUENCE [LARGE SCALE GENOMIC DNA]</scope>
    <source>
        <strain evidence="1 2">YG-3</strain>
    </source>
</reference>
<proteinExistence type="predicted"/>